<gene>
    <name evidence="5" type="ORF">SAMN04488047_1343</name>
</gene>
<comment type="caution">
    <text evidence="3">Lacks conserved residue(s) required for the propagation of feature annotation.</text>
</comment>
<organism evidence="5 6">
    <name type="scientific">Tranquillimonas alkanivorans</name>
    <dbReference type="NCBI Taxonomy" id="441119"/>
    <lineage>
        <taxon>Bacteria</taxon>
        <taxon>Pseudomonadati</taxon>
        <taxon>Pseudomonadota</taxon>
        <taxon>Alphaproteobacteria</taxon>
        <taxon>Rhodobacterales</taxon>
        <taxon>Roseobacteraceae</taxon>
        <taxon>Tranquillimonas</taxon>
    </lineage>
</organism>
<dbReference type="Pfam" id="PF01734">
    <property type="entry name" value="Patatin"/>
    <property type="match status" value="1"/>
</dbReference>
<accession>A0A1I5VPC4</accession>
<dbReference type="PANTHER" id="PTHR32176:SF92">
    <property type="entry name" value="XYLOSE ISOMERASE"/>
    <property type="match status" value="1"/>
</dbReference>
<evidence type="ECO:0000256" key="3">
    <source>
        <dbReference type="PROSITE-ProRule" id="PRU01161"/>
    </source>
</evidence>
<dbReference type="EMBL" id="FOXA01000034">
    <property type="protein sequence ID" value="SFQ09345.1"/>
    <property type="molecule type" value="Genomic_DNA"/>
</dbReference>
<dbReference type="CDD" id="cd07199">
    <property type="entry name" value="Pat17_PNPLA8_PNPLA9_like"/>
    <property type="match status" value="1"/>
</dbReference>
<dbReference type="InterPro" id="IPR016035">
    <property type="entry name" value="Acyl_Trfase/lysoPLipase"/>
</dbReference>
<feature type="short sequence motif" description="DGA/G" evidence="3">
    <location>
        <begin position="124"/>
        <end position="126"/>
    </location>
</feature>
<keyword evidence="2" id="KW-0443">Lipid metabolism</keyword>
<feature type="domain" description="PNPLA" evidence="4">
    <location>
        <begin position="1"/>
        <end position="137"/>
    </location>
</feature>
<sequence length="293" mass="32461">MREVAEAMSSQGTRIFGTKAPPSSQVGVLLDLFAHRATARYSAKPLRKLICDVVGEDTFIGDLKQKTIVPAVNVTKGSPQVFKTSHHENFQRDWKLPVVDVAMATSAAPTFFPLHKIGSERFADGGIYTNSPDEIAVHEALHFLGQDVGDTEILSVGTTTAKFSFPGKLASNMGYKDWLTDQRLISVMISAQQMNTDFMMRHRFGERYVRVDSAPSASQLPEMRLDNASKSVSDDLKGLADASLREHLPGIRASGFFDYDAGEEDFLQREEVSNFFRDLRGDDGDCRKAFLQS</sequence>
<evidence type="ECO:0000256" key="2">
    <source>
        <dbReference type="ARBA" id="ARBA00023098"/>
    </source>
</evidence>
<dbReference type="AlphaFoldDB" id="A0A1I5VPC4"/>
<evidence type="ECO:0000256" key="1">
    <source>
        <dbReference type="ARBA" id="ARBA00010240"/>
    </source>
</evidence>
<evidence type="ECO:0000259" key="4">
    <source>
        <dbReference type="PROSITE" id="PS51635"/>
    </source>
</evidence>
<evidence type="ECO:0000313" key="5">
    <source>
        <dbReference type="EMBL" id="SFQ09345.1"/>
    </source>
</evidence>
<protein>
    <submittedName>
        <fullName evidence="5">Patatin-like phospholipase</fullName>
    </submittedName>
</protein>
<comment type="similarity">
    <text evidence="1">Belongs to the patatin family.</text>
</comment>
<dbReference type="SUPFAM" id="SSF52151">
    <property type="entry name" value="FabD/lysophospholipase-like"/>
    <property type="match status" value="1"/>
</dbReference>
<dbReference type="Proteomes" id="UP000199356">
    <property type="component" value="Unassembled WGS sequence"/>
</dbReference>
<dbReference type="NCBIfam" id="NF041079">
    <property type="entry name" value="CBASS_lipase"/>
    <property type="match status" value="1"/>
</dbReference>
<dbReference type="STRING" id="441119.SAMN04488047_1343"/>
<evidence type="ECO:0000313" key="6">
    <source>
        <dbReference type="Proteomes" id="UP000199356"/>
    </source>
</evidence>
<dbReference type="GO" id="GO:0006629">
    <property type="term" value="P:lipid metabolic process"/>
    <property type="evidence" value="ECO:0007669"/>
    <property type="project" value="UniProtKB-KW"/>
</dbReference>
<dbReference type="Gene3D" id="3.40.1090.10">
    <property type="entry name" value="Cytosolic phospholipase A2 catalytic domain"/>
    <property type="match status" value="1"/>
</dbReference>
<keyword evidence="6" id="KW-1185">Reference proteome</keyword>
<name>A0A1I5VPC4_9RHOB</name>
<reference evidence="5 6" key="1">
    <citation type="submission" date="2016-10" db="EMBL/GenBank/DDBJ databases">
        <authorList>
            <person name="de Groot N.N."/>
        </authorList>
    </citation>
    <scope>NUCLEOTIDE SEQUENCE [LARGE SCALE GENOMIC DNA]</scope>
    <source>
        <strain evidence="5 6">DSM 19547</strain>
    </source>
</reference>
<dbReference type="PROSITE" id="PS51635">
    <property type="entry name" value="PNPLA"/>
    <property type="match status" value="1"/>
</dbReference>
<dbReference type="InterPro" id="IPR002641">
    <property type="entry name" value="PNPLA_dom"/>
</dbReference>
<dbReference type="PANTHER" id="PTHR32176">
    <property type="entry name" value="XYLOSE ISOMERASE"/>
    <property type="match status" value="1"/>
</dbReference>
<proteinExistence type="inferred from homology"/>